<dbReference type="Pfam" id="PF00337">
    <property type="entry name" value="Gal-bind_lectin"/>
    <property type="match status" value="1"/>
</dbReference>
<dbReference type="InterPro" id="IPR001079">
    <property type="entry name" value="Galectin_CRD"/>
</dbReference>
<dbReference type="CDD" id="cd00070">
    <property type="entry name" value="GLECT"/>
    <property type="match status" value="1"/>
</dbReference>
<keyword evidence="3" id="KW-0963">Cytoplasm</keyword>
<evidence type="ECO:0000256" key="10">
    <source>
        <dbReference type="RuleBase" id="RU102079"/>
    </source>
</evidence>
<dbReference type="GeneTree" id="ENSGT00940000162164"/>
<evidence type="ECO:0000256" key="8">
    <source>
        <dbReference type="ARBA" id="ARBA00038800"/>
    </source>
</evidence>
<proteinExistence type="predicted"/>
<comment type="subcellular location">
    <subcellularLocation>
        <location evidence="1">Cytoplasm</location>
    </subcellularLocation>
    <subcellularLocation>
        <location evidence="2">Secreted</location>
        <location evidence="2">Extracellular space</location>
        <location evidence="2">Extracellular matrix</location>
    </subcellularLocation>
</comment>
<dbReference type="PROSITE" id="PS51304">
    <property type="entry name" value="GALECTIN"/>
    <property type="match status" value="1"/>
</dbReference>
<dbReference type="FunFam" id="2.60.120.200:FF:000021">
    <property type="entry name" value="Galectin"/>
    <property type="match status" value="1"/>
</dbReference>
<keyword evidence="4" id="KW-0964">Secreted</keyword>
<dbReference type="SUPFAM" id="SSF49899">
    <property type="entry name" value="Concanavalin A-like lectins/glucanases"/>
    <property type="match status" value="1"/>
</dbReference>
<dbReference type="PANTHER" id="PTHR11346:SF21">
    <property type="entry name" value="GRIFIN"/>
    <property type="match status" value="1"/>
</dbReference>
<feature type="domain" description="Galectin" evidence="11">
    <location>
        <begin position="119"/>
        <end position="247"/>
    </location>
</feature>
<evidence type="ECO:0000256" key="7">
    <source>
        <dbReference type="ARBA" id="ARBA00022990"/>
    </source>
</evidence>
<dbReference type="SMART" id="SM00276">
    <property type="entry name" value="GLECT"/>
    <property type="match status" value="1"/>
</dbReference>
<dbReference type="InterPro" id="IPR013320">
    <property type="entry name" value="ConA-like_dom_sf"/>
</dbReference>
<evidence type="ECO:0000256" key="4">
    <source>
        <dbReference type="ARBA" id="ARBA00022530"/>
    </source>
</evidence>
<dbReference type="AlphaFoldDB" id="A0A4W2G9T5"/>
<evidence type="ECO:0000256" key="2">
    <source>
        <dbReference type="ARBA" id="ARBA00004498"/>
    </source>
</evidence>
<comment type="function">
    <text evidence="9">Lectin that binds beta-galactoside and a wide array of complex carbohydrates. Plays a role in regulating apoptosis, cell proliferation and cell differentiation. Inhibits CD45 protein phosphatase activity and therefore the dephosphorylation of Lyn kinase. Strong inducer of T-cell apoptosis.</text>
</comment>
<dbReference type="Ensembl" id="ENSBIXT00005025036.1">
    <property type="protein sequence ID" value="ENSBIXP00005014609.1"/>
    <property type="gene ID" value="ENSBIXG00005003005.1"/>
</dbReference>
<dbReference type="PANTHER" id="PTHR11346">
    <property type="entry name" value="GALECTIN"/>
    <property type="match status" value="1"/>
</dbReference>
<evidence type="ECO:0000256" key="5">
    <source>
        <dbReference type="ARBA" id="ARBA00022703"/>
    </source>
</evidence>
<comment type="subunit">
    <text evidence="8">Homodimer. Binds LGALS3BP. Interacts with CD2, CD3, CD4, CD6, CD7, CD43, ALCAM and CD45. Interacts with laminin (via poly-N-acetyllactosamine). Interacts with SUSD2. Interacts with cargo receptor TMED10; the interaction mediates the translocation from the cytoplasm into the ERGIC (endoplasmic reticulum-Golgi intermediate compartment) and thereby secretion.</text>
</comment>
<name>A0A4W2G9T5_BOBOX</name>
<dbReference type="Proteomes" id="UP000429181">
    <property type="component" value="Chromosome 25"/>
</dbReference>
<dbReference type="SMART" id="SM00908">
    <property type="entry name" value="Gal-bind_lectin"/>
    <property type="match status" value="1"/>
</dbReference>
<organism evidence="12 13">
    <name type="scientific">Bos indicus x Bos taurus</name>
    <name type="common">Hybrid cattle</name>
    <dbReference type="NCBI Taxonomy" id="30522"/>
    <lineage>
        <taxon>Eukaryota</taxon>
        <taxon>Metazoa</taxon>
        <taxon>Chordata</taxon>
        <taxon>Craniata</taxon>
        <taxon>Vertebrata</taxon>
        <taxon>Euteleostomi</taxon>
        <taxon>Mammalia</taxon>
        <taxon>Eutheria</taxon>
        <taxon>Laurasiatheria</taxon>
        <taxon>Artiodactyla</taxon>
        <taxon>Ruminantia</taxon>
        <taxon>Pecora</taxon>
        <taxon>Bovidae</taxon>
        <taxon>Bovinae</taxon>
        <taxon>Bos</taxon>
    </lineage>
</organism>
<dbReference type="InterPro" id="IPR044156">
    <property type="entry name" value="Galectin-like"/>
</dbReference>
<reference evidence="12" key="2">
    <citation type="submission" date="2025-08" db="UniProtKB">
        <authorList>
            <consortium name="Ensembl"/>
        </authorList>
    </citation>
    <scope>IDENTIFICATION</scope>
</reference>
<evidence type="ECO:0000256" key="9">
    <source>
        <dbReference type="ARBA" id="ARBA00059180"/>
    </source>
</evidence>
<evidence type="ECO:0000256" key="6">
    <source>
        <dbReference type="ARBA" id="ARBA00022734"/>
    </source>
</evidence>
<dbReference type="GO" id="GO:0005737">
    <property type="term" value="C:cytoplasm"/>
    <property type="evidence" value="ECO:0007669"/>
    <property type="project" value="UniProtKB-SubCell"/>
</dbReference>
<reference evidence="12 13" key="1">
    <citation type="submission" date="2018-11" db="EMBL/GenBank/DDBJ databases">
        <title>Haplotype-resolved cattle genomes.</title>
        <authorList>
            <person name="Low W.Y."/>
            <person name="Tearle R."/>
            <person name="Bickhart D.M."/>
            <person name="Rosen B.D."/>
            <person name="Koren S."/>
            <person name="Rhie A."/>
            <person name="Hiendleder S."/>
            <person name="Phillippy A.M."/>
            <person name="Smith T.P.L."/>
            <person name="Williams J.L."/>
        </authorList>
    </citation>
    <scope>NUCLEOTIDE SEQUENCE [LARGE SCALE GENOMIC DNA]</scope>
</reference>
<gene>
    <name evidence="12" type="primary">GRIFIN</name>
</gene>
<dbReference type="GO" id="GO:0030246">
    <property type="term" value="F:carbohydrate binding"/>
    <property type="evidence" value="ECO:0007669"/>
    <property type="project" value="UniProtKB-UniRule"/>
</dbReference>
<keyword evidence="5" id="KW-0053">Apoptosis</keyword>
<keyword evidence="7" id="KW-0007">Acetylation</keyword>
<keyword evidence="4" id="KW-0272">Extracellular matrix</keyword>
<evidence type="ECO:0000313" key="13">
    <source>
        <dbReference type="Proteomes" id="UP000429181"/>
    </source>
</evidence>
<evidence type="ECO:0000313" key="12">
    <source>
        <dbReference type="Ensembl" id="ENSBIXP00005014609.1"/>
    </source>
</evidence>
<keyword evidence="6 10" id="KW-0430">Lectin</keyword>
<sequence>MVSAWIALVSPFPEPGPQLPPVARLEPVYPAQVVLLVKRLSSKVCVLSHSVVSDYDPMACSLPRLLCPWDSPGKNTGVGCRALLQRIFRTQGLKLHLLRLLHCRRILYPLSHQGSRSMFEAFHAGGLAPGWNLLVQGHSDSGEDQFEINFLSETGDIVFHIKPRFSSATMVANAFQGGRWGQEEASSVFPLVLGEPFEMEVSSDAEHFHVHAQEHKVLQFAHRHRPLAAITRVQVLSDHRLAQVELARKGLSWGAGGY</sequence>
<dbReference type="GO" id="GO:0006915">
    <property type="term" value="P:apoptotic process"/>
    <property type="evidence" value="ECO:0007669"/>
    <property type="project" value="UniProtKB-KW"/>
</dbReference>
<protein>
    <recommendedName>
        <fullName evidence="10">Galectin</fullName>
    </recommendedName>
</protein>
<evidence type="ECO:0000256" key="3">
    <source>
        <dbReference type="ARBA" id="ARBA00022490"/>
    </source>
</evidence>
<dbReference type="Gene3D" id="2.60.120.200">
    <property type="match status" value="1"/>
</dbReference>
<accession>A0A4W2G9T5</accession>
<evidence type="ECO:0000259" key="11">
    <source>
        <dbReference type="PROSITE" id="PS51304"/>
    </source>
</evidence>
<evidence type="ECO:0000256" key="1">
    <source>
        <dbReference type="ARBA" id="ARBA00004496"/>
    </source>
</evidence>